<evidence type="ECO:0000256" key="2">
    <source>
        <dbReference type="ARBA" id="ARBA00004713"/>
    </source>
</evidence>
<organism evidence="16 17">
    <name type="scientific">Neptunicella marina</name>
    <dbReference type="NCBI Taxonomy" id="2125989"/>
    <lineage>
        <taxon>Bacteria</taxon>
        <taxon>Pseudomonadati</taxon>
        <taxon>Pseudomonadota</taxon>
        <taxon>Gammaproteobacteria</taxon>
        <taxon>Alteromonadales</taxon>
        <taxon>Alteromonadaceae</taxon>
        <taxon>Neptunicella</taxon>
    </lineage>
</organism>
<dbReference type="GO" id="GO:0005524">
    <property type="term" value="F:ATP binding"/>
    <property type="evidence" value="ECO:0007669"/>
    <property type="project" value="UniProtKB-UniRule"/>
</dbReference>
<reference evidence="16" key="1">
    <citation type="journal article" date="2018" name="Int. J. Syst. Evol. Microbiol.">
        <title>Neptunicella marina gen. nov., sp. nov., isolated from surface seawater.</title>
        <authorList>
            <person name="Liu X."/>
            <person name="Lai Q."/>
            <person name="Du Y."/>
            <person name="Zhang X."/>
            <person name="Liu Z."/>
            <person name="Sun F."/>
            <person name="Shao Z."/>
        </authorList>
    </citation>
    <scope>NUCLEOTIDE SEQUENCE</scope>
    <source>
        <strain evidence="16">S27-2</strain>
    </source>
</reference>
<evidence type="ECO:0000256" key="9">
    <source>
        <dbReference type="ARBA" id="ARBA00022777"/>
    </source>
</evidence>
<dbReference type="GO" id="GO:0009244">
    <property type="term" value="P:lipopolysaccharide core region biosynthetic process"/>
    <property type="evidence" value="ECO:0007669"/>
    <property type="project" value="UniProtKB-UniRule"/>
</dbReference>
<evidence type="ECO:0000256" key="4">
    <source>
        <dbReference type="ARBA" id="ARBA00011988"/>
    </source>
</evidence>
<comment type="similarity">
    <text evidence="3 15">Belongs to the protein kinase superfamily. KdkA/RfaP family.</text>
</comment>
<evidence type="ECO:0000313" key="16">
    <source>
        <dbReference type="EMBL" id="MBC3765900.1"/>
    </source>
</evidence>
<dbReference type="HAMAP" id="MF_00521">
    <property type="entry name" value="KDO_kinase"/>
    <property type="match status" value="1"/>
</dbReference>
<dbReference type="GO" id="GO:0016773">
    <property type="term" value="F:phosphotransferase activity, alcohol group as acceptor"/>
    <property type="evidence" value="ECO:0007669"/>
    <property type="project" value="UniProtKB-UniRule"/>
</dbReference>
<evidence type="ECO:0000256" key="10">
    <source>
        <dbReference type="ARBA" id="ARBA00022840"/>
    </source>
</evidence>
<evidence type="ECO:0000256" key="1">
    <source>
        <dbReference type="ARBA" id="ARBA00004515"/>
    </source>
</evidence>
<keyword evidence="10 15" id="KW-0067">ATP-binding</keyword>
<name>A0A8J6IU57_9ALTE</name>
<keyword evidence="5 15" id="KW-1003">Cell membrane</keyword>
<gene>
    <name evidence="15" type="primary">kdkA</name>
    <name evidence="16" type="ORF">H8B19_08425</name>
</gene>
<accession>A0A8J6IU57</accession>
<keyword evidence="17" id="KW-1185">Reference proteome</keyword>
<feature type="active site" evidence="15">
    <location>
        <position position="169"/>
    </location>
</feature>
<comment type="pathway">
    <text evidence="2 15">Bacterial outer membrane biogenesis; LPS core biosynthesis.</text>
</comment>
<reference evidence="16" key="2">
    <citation type="submission" date="2020-08" db="EMBL/GenBank/DDBJ databases">
        <authorList>
            <person name="Lai Q."/>
        </authorList>
    </citation>
    <scope>NUCLEOTIDE SEQUENCE</scope>
    <source>
        <strain evidence="16">S27-2</strain>
    </source>
</reference>
<dbReference type="EMBL" id="JACNEP010000005">
    <property type="protein sequence ID" value="MBC3765900.1"/>
    <property type="molecule type" value="Genomic_DNA"/>
</dbReference>
<evidence type="ECO:0000256" key="14">
    <source>
        <dbReference type="ARBA" id="ARBA00034417"/>
    </source>
</evidence>
<evidence type="ECO:0000256" key="13">
    <source>
        <dbReference type="ARBA" id="ARBA00029511"/>
    </source>
</evidence>
<keyword evidence="8 15" id="KW-0547">Nucleotide-binding</keyword>
<dbReference type="Gene3D" id="1.10.510.10">
    <property type="entry name" value="Transferase(Phosphotransferase) domain 1"/>
    <property type="match status" value="1"/>
</dbReference>
<protein>
    <recommendedName>
        <fullName evidence="13 15">3-deoxy-D-manno-octulosonic acid kinase</fullName>
        <shortName evidence="15">Kdo kinase</shortName>
        <ecNumber evidence="4 15">2.7.1.166</ecNumber>
    </recommendedName>
</protein>
<sequence length="241" mass="28503">MPTIKQKTFAQQSIIYDQELMPDVSANLFDGQWLEQQQKITGKSVGRGTTYFFQHQDVHCVLRHYLRGGLIGKLIKDNYVFTGVENTRAWREFNLLVQMHQWNLPVPKPVAARIIHKGLYYRADIITRYVAKSCDLYHILKTEALSEKQWFEVGKAIAKLHQHQVYHHDLNIHNLMKDDQDVIWIIDFDKCAIKAGQQWKQQNLQRLLRSLHKEKQRLAQFHWQESDWQHLIAGYQSADLN</sequence>
<evidence type="ECO:0000256" key="7">
    <source>
        <dbReference type="ARBA" id="ARBA00022679"/>
    </source>
</evidence>
<keyword evidence="12 15" id="KW-0472">Membrane</keyword>
<evidence type="ECO:0000256" key="11">
    <source>
        <dbReference type="ARBA" id="ARBA00022985"/>
    </source>
</evidence>
<comment type="function">
    <text evidence="15">Catalyzes the ATP-dependent phosphorylation of the 3-deoxy-D-manno-octulosonic acid (Kdo) residue in Kdo-lipid IV(A) at the 4-OH position.</text>
</comment>
<evidence type="ECO:0000313" key="17">
    <source>
        <dbReference type="Proteomes" id="UP000601768"/>
    </source>
</evidence>
<dbReference type="Pfam" id="PF06293">
    <property type="entry name" value="Kdo"/>
    <property type="match status" value="1"/>
</dbReference>
<comment type="catalytic activity">
    <reaction evidence="14 15">
        <text>an alpha-Kdo-(2-&gt;6)-lipid IVA + ATP = a 4-O-phospho-alpha-Kdo-(2-&gt;6)-lipid IVA + ADP + H(+)</text>
        <dbReference type="Rhea" id="RHEA:74271"/>
        <dbReference type="ChEBI" id="CHEBI:15378"/>
        <dbReference type="ChEBI" id="CHEBI:30616"/>
        <dbReference type="ChEBI" id="CHEBI:176428"/>
        <dbReference type="ChEBI" id="CHEBI:193140"/>
        <dbReference type="ChEBI" id="CHEBI:456216"/>
        <dbReference type="EC" id="2.7.1.166"/>
    </reaction>
</comment>
<keyword evidence="9 15" id="KW-0418">Kinase</keyword>
<dbReference type="GO" id="GO:0016301">
    <property type="term" value="F:kinase activity"/>
    <property type="evidence" value="ECO:0007669"/>
    <property type="project" value="UniProtKB-KW"/>
</dbReference>
<evidence type="ECO:0000256" key="12">
    <source>
        <dbReference type="ARBA" id="ARBA00023136"/>
    </source>
</evidence>
<dbReference type="AlphaFoldDB" id="A0A8J6IU57"/>
<evidence type="ECO:0000256" key="5">
    <source>
        <dbReference type="ARBA" id="ARBA00022475"/>
    </source>
</evidence>
<dbReference type="SUPFAM" id="SSF56112">
    <property type="entry name" value="Protein kinase-like (PK-like)"/>
    <property type="match status" value="1"/>
</dbReference>
<proteinExistence type="inferred from homology"/>
<comment type="caution">
    <text evidence="16">The sequence shown here is derived from an EMBL/GenBank/DDBJ whole genome shotgun (WGS) entry which is preliminary data.</text>
</comment>
<dbReference type="InterPro" id="IPR011009">
    <property type="entry name" value="Kinase-like_dom_sf"/>
</dbReference>
<keyword evidence="7 15" id="KW-0808">Transferase</keyword>
<dbReference type="InterPro" id="IPR022826">
    <property type="entry name" value="KDO_kinase"/>
</dbReference>
<dbReference type="EC" id="2.7.1.166" evidence="4 15"/>
<dbReference type="Proteomes" id="UP000601768">
    <property type="component" value="Unassembled WGS sequence"/>
</dbReference>
<dbReference type="NCBIfam" id="NF002475">
    <property type="entry name" value="PRK01723.1"/>
    <property type="match status" value="1"/>
</dbReference>
<evidence type="ECO:0000256" key="8">
    <source>
        <dbReference type="ARBA" id="ARBA00022741"/>
    </source>
</evidence>
<keyword evidence="6 15" id="KW-0997">Cell inner membrane</keyword>
<evidence type="ECO:0000256" key="15">
    <source>
        <dbReference type="HAMAP-Rule" id="MF_00521"/>
    </source>
</evidence>
<evidence type="ECO:0000256" key="6">
    <source>
        <dbReference type="ARBA" id="ARBA00022519"/>
    </source>
</evidence>
<dbReference type="RefSeq" id="WP_186506356.1">
    <property type="nucleotide sequence ID" value="NZ_JACNEP010000005.1"/>
</dbReference>
<keyword evidence="11 15" id="KW-0448">Lipopolysaccharide biosynthesis</keyword>
<dbReference type="GO" id="GO:0005886">
    <property type="term" value="C:plasma membrane"/>
    <property type="evidence" value="ECO:0007669"/>
    <property type="project" value="UniProtKB-SubCell"/>
</dbReference>
<dbReference type="UniPathway" id="UPA00958"/>
<evidence type="ECO:0000256" key="3">
    <source>
        <dbReference type="ARBA" id="ARBA00010327"/>
    </source>
</evidence>
<comment type="subcellular location">
    <subcellularLocation>
        <location evidence="1 15">Cell inner membrane</location>
        <topology evidence="1 15">Peripheral membrane protein</topology>
        <orientation evidence="1 15">Cytoplasmic side</orientation>
    </subcellularLocation>
</comment>